<dbReference type="EMBL" id="DYUZ01000033">
    <property type="protein sequence ID" value="HJG38012.1"/>
    <property type="molecule type" value="Genomic_DNA"/>
</dbReference>
<dbReference type="AlphaFoldDB" id="A0A921LUQ0"/>
<evidence type="ECO:0000313" key="1">
    <source>
        <dbReference type="EMBL" id="HJG38012.1"/>
    </source>
</evidence>
<proteinExistence type="predicted"/>
<reference evidence="1" key="1">
    <citation type="journal article" date="2021" name="PeerJ">
        <title>Extensive microbial diversity within the chicken gut microbiome revealed by metagenomics and culture.</title>
        <authorList>
            <person name="Gilroy R."/>
            <person name="Ravi A."/>
            <person name="Getino M."/>
            <person name="Pursley I."/>
            <person name="Horton D.L."/>
            <person name="Alikhan N.F."/>
            <person name="Baker D."/>
            <person name="Gharbi K."/>
            <person name="Hall N."/>
            <person name="Watson M."/>
            <person name="Adriaenssens E.M."/>
            <person name="Foster-Nyarko E."/>
            <person name="Jarju S."/>
            <person name="Secka A."/>
            <person name="Antonio M."/>
            <person name="Oren A."/>
            <person name="Chaudhuri R.R."/>
            <person name="La Ragione R."/>
            <person name="Hildebrand F."/>
            <person name="Pallen M.J."/>
        </authorList>
    </citation>
    <scope>NUCLEOTIDE SEQUENCE</scope>
    <source>
        <strain evidence="1">ChiHjej13B12-9602</strain>
    </source>
</reference>
<gene>
    <name evidence="1" type="ORF">K8V70_09200</name>
</gene>
<dbReference type="RefSeq" id="WP_273191144.1">
    <property type="nucleotide sequence ID" value="NZ_DYUZ01000033.1"/>
</dbReference>
<accession>A0A921LUQ0</accession>
<comment type="caution">
    <text evidence="1">The sequence shown here is derived from an EMBL/GenBank/DDBJ whole genome shotgun (WGS) entry which is preliminary data.</text>
</comment>
<dbReference type="Proteomes" id="UP000753256">
    <property type="component" value="Unassembled WGS sequence"/>
</dbReference>
<evidence type="ECO:0000313" key="2">
    <source>
        <dbReference type="Proteomes" id="UP000753256"/>
    </source>
</evidence>
<protein>
    <submittedName>
        <fullName evidence="1">Uncharacterized protein</fullName>
    </submittedName>
</protein>
<reference evidence="1" key="2">
    <citation type="submission" date="2021-09" db="EMBL/GenBank/DDBJ databases">
        <authorList>
            <person name="Gilroy R."/>
        </authorList>
    </citation>
    <scope>NUCLEOTIDE SEQUENCE</scope>
    <source>
        <strain evidence="1">ChiHjej13B12-9602</strain>
    </source>
</reference>
<sequence length="120" mass="12923">MGVLQISRAAQTDQIAAVGLRAHGVDVSPRAYRPKERADLGCALVTRPGRDPRWGVVAVEEADFEGRAAGRACALARLFATEYRRPRSAIRADTAVVEFTGPATARVLYRQDVRAGDTAS</sequence>
<name>A0A921LUQ0_9ACTN</name>
<organism evidence="1 2">
    <name type="scientific">Enorma phocaeensis</name>
    <dbReference type="NCBI Taxonomy" id="1871019"/>
    <lineage>
        <taxon>Bacteria</taxon>
        <taxon>Bacillati</taxon>
        <taxon>Actinomycetota</taxon>
        <taxon>Coriobacteriia</taxon>
        <taxon>Coriobacteriales</taxon>
        <taxon>Coriobacteriaceae</taxon>
        <taxon>Enorma</taxon>
    </lineage>
</organism>